<organism evidence="1 2">
    <name type="scientific">Nonomuraea endophytica</name>
    <dbReference type="NCBI Taxonomy" id="714136"/>
    <lineage>
        <taxon>Bacteria</taxon>
        <taxon>Bacillati</taxon>
        <taxon>Actinomycetota</taxon>
        <taxon>Actinomycetes</taxon>
        <taxon>Streptosporangiales</taxon>
        <taxon>Streptosporangiaceae</taxon>
        <taxon>Nonomuraea</taxon>
    </lineage>
</organism>
<proteinExistence type="predicted"/>
<sequence length="169" mass="17719">MMSRARFDGLREHAQAALLVHEAAELAGIVDELLAEVASSRVRESLTRADYIALLAAARATIAADGCGEAAPLTFVRWELERHGQLPADGVTAARVLADAAATRALLDGSLPDVVCPPGVGWSCRGCGHAMLTAGIDVQPPESRLCPRCAHPADSSQTGVRLVRMEVGT</sequence>
<evidence type="ECO:0000313" key="2">
    <source>
        <dbReference type="Proteomes" id="UP000568380"/>
    </source>
</evidence>
<reference evidence="1 2" key="1">
    <citation type="submission" date="2020-08" db="EMBL/GenBank/DDBJ databases">
        <title>Genomic Encyclopedia of Type Strains, Phase IV (KMG-IV): sequencing the most valuable type-strain genomes for metagenomic binning, comparative biology and taxonomic classification.</title>
        <authorList>
            <person name="Goeker M."/>
        </authorList>
    </citation>
    <scope>NUCLEOTIDE SEQUENCE [LARGE SCALE GENOMIC DNA]</scope>
    <source>
        <strain evidence="1 2">DSM 45385</strain>
    </source>
</reference>
<protein>
    <submittedName>
        <fullName evidence="1">Uncharacterized protein</fullName>
    </submittedName>
</protein>
<keyword evidence="2" id="KW-1185">Reference proteome</keyword>
<name>A0A7W8EMI9_9ACTN</name>
<comment type="caution">
    <text evidence="1">The sequence shown here is derived from an EMBL/GenBank/DDBJ whole genome shotgun (WGS) entry which is preliminary data.</text>
</comment>
<dbReference type="EMBL" id="JACHIN010000030">
    <property type="protein sequence ID" value="MBB5085059.1"/>
    <property type="molecule type" value="Genomic_DNA"/>
</dbReference>
<accession>A0A7W8EMI9</accession>
<dbReference type="RefSeq" id="WP_184976163.1">
    <property type="nucleotide sequence ID" value="NZ_JACHIN010000030.1"/>
</dbReference>
<dbReference type="AlphaFoldDB" id="A0A7W8EMI9"/>
<gene>
    <name evidence="1" type="ORF">HNR40_010572</name>
</gene>
<dbReference type="Proteomes" id="UP000568380">
    <property type="component" value="Unassembled WGS sequence"/>
</dbReference>
<evidence type="ECO:0000313" key="1">
    <source>
        <dbReference type="EMBL" id="MBB5085059.1"/>
    </source>
</evidence>